<reference evidence="2" key="1">
    <citation type="journal article" date="2020" name="Nat. Commun.">
        <title>Large-scale genome sequencing of mycorrhizal fungi provides insights into the early evolution of symbiotic traits.</title>
        <authorList>
            <person name="Miyauchi S."/>
            <person name="Kiss E."/>
            <person name="Kuo A."/>
            <person name="Drula E."/>
            <person name="Kohler A."/>
            <person name="Sanchez-Garcia M."/>
            <person name="Morin E."/>
            <person name="Andreopoulos B."/>
            <person name="Barry K.W."/>
            <person name="Bonito G."/>
            <person name="Buee M."/>
            <person name="Carver A."/>
            <person name="Chen C."/>
            <person name="Cichocki N."/>
            <person name="Clum A."/>
            <person name="Culley D."/>
            <person name="Crous P.W."/>
            <person name="Fauchery L."/>
            <person name="Girlanda M."/>
            <person name="Hayes R.D."/>
            <person name="Keri Z."/>
            <person name="LaButti K."/>
            <person name="Lipzen A."/>
            <person name="Lombard V."/>
            <person name="Magnuson J."/>
            <person name="Maillard F."/>
            <person name="Murat C."/>
            <person name="Nolan M."/>
            <person name="Ohm R.A."/>
            <person name="Pangilinan J."/>
            <person name="Pereira M.F."/>
            <person name="Perotto S."/>
            <person name="Peter M."/>
            <person name="Pfister S."/>
            <person name="Riley R."/>
            <person name="Sitrit Y."/>
            <person name="Stielow J.B."/>
            <person name="Szollosi G."/>
            <person name="Zifcakova L."/>
            <person name="Stursova M."/>
            <person name="Spatafora J.W."/>
            <person name="Tedersoo L."/>
            <person name="Vaario L.M."/>
            <person name="Yamada A."/>
            <person name="Yan M."/>
            <person name="Wang P."/>
            <person name="Xu J."/>
            <person name="Bruns T."/>
            <person name="Baldrian P."/>
            <person name="Vilgalys R."/>
            <person name="Dunand C."/>
            <person name="Henrissat B."/>
            <person name="Grigoriev I.V."/>
            <person name="Hibbett D."/>
            <person name="Nagy L.G."/>
            <person name="Martin F.M."/>
        </authorList>
    </citation>
    <scope>NUCLEOTIDE SEQUENCE</scope>
    <source>
        <strain evidence="2">UP504</strain>
    </source>
</reference>
<organism evidence="2 3">
    <name type="scientific">Hydnum rufescens UP504</name>
    <dbReference type="NCBI Taxonomy" id="1448309"/>
    <lineage>
        <taxon>Eukaryota</taxon>
        <taxon>Fungi</taxon>
        <taxon>Dikarya</taxon>
        <taxon>Basidiomycota</taxon>
        <taxon>Agaricomycotina</taxon>
        <taxon>Agaricomycetes</taxon>
        <taxon>Cantharellales</taxon>
        <taxon>Hydnaceae</taxon>
        <taxon>Hydnum</taxon>
    </lineage>
</organism>
<accession>A0A9P6AEQ5</accession>
<dbReference type="Proteomes" id="UP000886523">
    <property type="component" value="Unassembled WGS sequence"/>
</dbReference>
<comment type="caution">
    <text evidence="2">The sequence shown here is derived from an EMBL/GenBank/DDBJ whole genome shotgun (WGS) entry which is preliminary data.</text>
</comment>
<evidence type="ECO:0000313" key="2">
    <source>
        <dbReference type="EMBL" id="KAF9504227.1"/>
    </source>
</evidence>
<proteinExistence type="predicted"/>
<sequence>MSQLPKTPIIQRDQESVSTPQNYTPRKTDSEKIDAIFDAIKANKSTFPLFLDKALAFIH</sequence>
<keyword evidence="3" id="KW-1185">Reference proteome</keyword>
<name>A0A9P6AEQ5_9AGAM</name>
<feature type="compositionally biased region" description="Polar residues" evidence="1">
    <location>
        <begin position="16"/>
        <end position="25"/>
    </location>
</feature>
<protein>
    <submittedName>
        <fullName evidence="2">Uncharacterized protein</fullName>
    </submittedName>
</protein>
<dbReference type="AlphaFoldDB" id="A0A9P6AEQ5"/>
<dbReference type="EMBL" id="MU129248">
    <property type="protein sequence ID" value="KAF9504227.1"/>
    <property type="molecule type" value="Genomic_DNA"/>
</dbReference>
<gene>
    <name evidence="2" type="ORF">BS47DRAFT_1355463</name>
</gene>
<feature type="region of interest" description="Disordered" evidence="1">
    <location>
        <begin position="1"/>
        <end position="27"/>
    </location>
</feature>
<evidence type="ECO:0000256" key="1">
    <source>
        <dbReference type="SAM" id="MobiDB-lite"/>
    </source>
</evidence>
<evidence type="ECO:0000313" key="3">
    <source>
        <dbReference type="Proteomes" id="UP000886523"/>
    </source>
</evidence>